<dbReference type="AlphaFoldDB" id="A0A0N9HQB7"/>
<dbReference type="PANTHER" id="PTHR48050:SF13">
    <property type="entry name" value="STEROL 3-BETA-GLUCOSYLTRANSFERASE UGT80A2"/>
    <property type="match status" value="1"/>
</dbReference>
<proteinExistence type="inferred from homology"/>
<accession>A0A0N9HQB7</accession>
<dbReference type="Pfam" id="PF06722">
    <property type="entry name" value="EryCIII-like_C"/>
    <property type="match status" value="1"/>
</dbReference>
<evidence type="ECO:0000256" key="2">
    <source>
        <dbReference type="ARBA" id="ARBA00022676"/>
    </source>
</evidence>
<dbReference type="InterPro" id="IPR048284">
    <property type="entry name" value="EryCIII-like_N"/>
</dbReference>
<dbReference type="GO" id="GO:0017000">
    <property type="term" value="P:antibiotic biosynthetic process"/>
    <property type="evidence" value="ECO:0007669"/>
    <property type="project" value="UniProtKB-ARBA"/>
</dbReference>
<gene>
    <name evidence="6" type="ORF">AOZ06_22565</name>
</gene>
<evidence type="ECO:0000259" key="5">
    <source>
        <dbReference type="Pfam" id="PF21036"/>
    </source>
</evidence>
<dbReference type="GO" id="GO:0016758">
    <property type="term" value="F:hexosyltransferase activity"/>
    <property type="evidence" value="ECO:0007669"/>
    <property type="project" value="UniProtKB-ARBA"/>
</dbReference>
<feature type="domain" description="Erythromycin biosynthesis protein CIII-like N-terminal" evidence="5">
    <location>
        <begin position="92"/>
        <end position="213"/>
    </location>
</feature>
<dbReference type="OrthoDB" id="5488434at2"/>
<dbReference type="Pfam" id="PF21036">
    <property type="entry name" value="EryCIII-like_N"/>
    <property type="match status" value="1"/>
</dbReference>
<keyword evidence="2" id="KW-0328">Glycosyltransferase</keyword>
<evidence type="ECO:0000313" key="7">
    <source>
        <dbReference type="Proteomes" id="UP000063699"/>
    </source>
</evidence>
<evidence type="ECO:0000256" key="3">
    <source>
        <dbReference type="ARBA" id="ARBA00022679"/>
    </source>
</evidence>
<evidence type="ECO:0000313" key="6">
    <source>
        <dbReference type="EMBL" id="ALG09320.1"/>
    </source>
</evidence>
<organism evidence="6 7">
    <name type="scientific">Kibdelosporangium phytohabitans</name>
    <dbReference type="NCBI Taxonomy" id="860235"/>
    <lineage>
        <taxon>Bacteria</taxon>
        <taxon>Bacillati</taxon>
        <taxon>Actinomycetota</taxon>
        <taxon>Actinomycetes</taxon>
        <taxon>Pseudonocardiales</taxon>
        <taxon>Pseudonocardiaceae</taxon>
        <taxon>Kibdelosporangium</taxon>
    </lineage>
</organism>
<comment type="similarity">
    <text evidence="1">Belongs to the glycosyltransferase 28 family.</text>
</comment>
<dbReference type="RefSeq" id="WP_054291224.1">
    <property type="nucleotide sequence ID" value="NZ_CP012752.1"/>
</dbReference>
<dbReference type="KEGG" id="kphy:AOZ06_22565"/>
<dbReference type="CDD" id="cd03784">
    <property type="entry name" value="GT1_Gtf-like"/>
    <property type="match status" value="1"/>
</dbReference>
<dbReference type="Gene3D" id="3.40.50.2000">
    <property type="entry name" value="Glycogen Phosphorylase B"/>
    <property type="match status" value="2"/>
</dbReference>
<keyword evidence="3 6" id="KW-0808">Transferase</keyword>
<dbReference type="InterPro" id="IPR050426">
    <property type="entry name" value="Glycosyltransferase_28"/>
</dbReference>
<dbReference type="InterPro" id="IPR010610">
    <property type="entry name" value="EryCIII-like_C"/>
</dbReference>
<sequence>MRFLFVPGNSPSPIFSQAVLATAARSAGHQVLVGGIEWVQPDIAGIGLSPVRISPLTEQDVANFMSTAPADPVLQAVAVGKIYAEIALDSQKALLELAGHWRPDLVVGGSMFYTAPLLAHQLGIPSVRLDWDRCDSAMYAPGAAEVLEPALPGFGLTAVPEPDLWVDICPPSLRAADAPPVQLMRWSPVNPQVPLEPWMYSKGDRPRVYITAGARLFSGDHLRDMARAISDLGVEVVIGAPERVAKDLRAELPDARIGWVPLDVLAPTCDVILHHGGGVTDMTAIRYGVPQVIVNYDISREAMQQLADYGAAIMLAPGEEAPEKIAAACREVLTDTRYRARAGELAAEIAALPSPAEIVGMMEKLVTGGKTWAA</sequence>
<dbReference type="EMBL" id="CP012752">
    <property type="protein sequence ID" value="ALG09320.1"/>
    <property type="molecule type" value="Genomic_DNA"/>
</dbReference>
<dbReference type="SUPFAM" id="SSF53756">
    <property type="entry name" value="UDP-Glycosyltransferase/glycogen phosphorylase"/>
    <property type="match status" value="1"/>
</dbReference>
<reference evidence="6" key="1">
    <citation type="submission" date="2015-07" db="EMBL/GenBank/DDBJ databases">
        <title>Genome sequencing of Kibdelosporangium phytohabitans.</title>
        <authorList>
            <person name="Qin S."/>
            <person name="Xing K."/>
        </authorList>
    </citation>
    <scope>NUCLEOTIDE SEQUENCE [LARGE SCALE GENOMIC DNA]</scope>
    <source>
        <strain evidence="6">KLBMP1111</strain>
    </source>
</reference>
<feature type="domain" description="Erythromycin biosynthesis protein CIII-like C-terminal" evidence="4">
    <location>
        <begin position="228"/>
        <end position="365"/>
    </location>
</feature>
<dbReference type="Proteomes" id="UP000063699">
    <property type="component" value="Chromosome"/>
</dbReference>
<evidence type="ECO:0000259" key="4">
    <source>
        <dbReference type="Pfam" id="PF06722"/>
    </source>
</evidence>
<name>A0A0N9HQB7_9PSEU</name>
<dbReference type="PANTHER" id="PTHR48050">
    <property type="entry name" value="STEROL 3-BETA-GLUCOSYLTRANSFERASE"/>
    <property type="match status" value="1"/>
</dbReference>
<dbReference type="GO" id="GO:0008194">
    <property type="term" value="F:UDP-glycosyltransferase activity"/>
    <property type="evidence" value="ECO:0007669"/>
    <property type="project" value="InterPro"/>
</dbReference>
<dbReference type="STRING" id="860235.AOZ06_22565"/>
<keyword evidence="7" id="KW-1185">Reference proteome</keyword>
<evidence type="ECO:0000256" key="1">
    <source>
        <dbReference type="ARBA" id="ARBA00006962"/>
    </source>
</evidence>
<protein>
    <submittedName>
        <fullName evidence="6">Glycosyl transferase</fullName>
    </submittedName>
</protein>
<dbReference type="InterPro" id="IPR002213">
    <property type="entry name" value="UDP_glucos_trans"/>
</dbReference>